<dbReference type="InterPro" id="IPR000210">
    <property type="entry name" value="BTB/POZ_dom"/>
</dbReference>
<accession>B8MD18</accession>
<dbReference type="PANTHER" id="PTHR47843:SF5">
    <property type="entry name" value="BTB_POZ DOMAIN PROTEIN"/>
    <property type="match status" value="1"/>
</dbReference>
<dbReference type="CDD" id="cd18186">
    <property type="entry name" value="BTB_POZ_ZBTB_KLHL-like"/>
    <property type="match status" value="1"/>
</dbReference>
<gene>
    <name evidence="2" type="ORF">TSTA_113660</name>
</gene>
<feature type="domain" description="BTB" evidence="1">
    <location>
        <begin position="41"/>
        <end position="108"/>
    </location>
</feature>
<dbReference type="PhylomeDB" id="B8MD18"/>
<organism evidence="2 3">
    <name type="scientific">Talaromyces stipitatus (strain ATCC 10500 / CBS 375.48 / QM 6759 / NRRL 1006)</name>
    <name type="common">Penicillium stipitatum</name>
    <dbReference type="NCBI Taxonomy" id="441959"/>
    <lineage>
        <taxon>Eukaryota</taxon>
        <taxon>Fungi</taxon>
        <taxon>Dikarya</taxon>
        <taxon>Ascomycota</taxon>
        <taxon>Pezizomycotina</taxon>
        <taxon>Eurotiomycetes</taxon>
        <taxon>Eurotiomycetidae</taxon>
        <taxon>Eurotiales</taxon>
        <taxon>Trichocomaceae</taxon>
        <taxon>Talaromyces</taxon>
        <taxon>Talaromyces sect. Talaromyces</taxon>
    </lineage>
</organism>
<dbReference type="GeneID" id="8101678"/>
<dbReference type="Gene3D" id="3.30.710.10">
    <property type="entry name" value="Potassium Channel Kv1.1, Chain A"/>
    <property type="match status" value="1"/>
</dbReference>
<dbReference type="OMA" id="KCNATSQ"/>
<dbReference type="PROSITE" id="PS50097">
    <property type="entry name" value="BTB"/>
    <property type="match status" value="1"/>
</dbReference>
<name>B8MD18_TALSN</name>
<sequence>MLNEEERKELYPLGEFRHSYPRLIRRLAEAMTAMMADRDYTDLTLECDGEKFPVHKLVLCTQSEVLKAASEERWKEGKEGVIHIEGFDSLTVRRMVEFLYTGDYGQGKPDYVHVDPHNREMYDWDEPFSEEEENYSGDSEDVDTLHSKYPRTLTESEEMKHDFINAVEPHICVHAIADYYMIDDLKDLAKNKAKVTLEKQGWSSRGFLEVANYAFETTMPPKTPEEERQYYGKEILRDVIVRVALEHLNDITLLEDFDKWELHPQFAVILLRNQAAKYKSDREEWAQEKKDREKEGWNQINSWCKLMNDLDIERRRNSRMKRCIDAIRELKTCRNCNCTFNATVHSPRHETVTLDGEEHHIEKYVVRCKECLNTKHPRRNRGWNTASGWGEQATRG</sequence>
<proteinExistence type="predicted"/>
<dbReference type="VEuPathDB" id="FungiDB:TSTA_113660"/>
<dbReference type="PANTHER" id="PTHR47843">
    <property type="entry name" value="BTB DOMAIN-CONTAINING PROTEIN-RELATED"/>
    <property type="match status" value="1"/>
</dbReference>
<evidence type="ECO:0000313" key="3">
    <source>
        <dbReference type="Proteomes" id="UP000001745"/>
    </source>
</evidence>
<dbReference type="InParanoid" id="B8MD18"/>
<dbReference type="HOGENOM" id="CLU_625814_0_0_1"/>
<dbReference type="Proteomes" id="UP000001745">
    <property type="component" value="Unassembled WGS sequence"/>
</dbReference>
<keyword evidence="3" id="KW-1185">Reference proteome</keyword>
<dbReference type="eggNOG" id="ENOG502SST2">
    <property type="taxonomic scope" value="Eukaryota"/>
</dbReference>
<dbReference type="InterPro" id="IPR011333">
    <property type="entry name" value="SKP1/BTB/POZ_sf"/>
</dbReference>
<dbReference type="EMBL" id="EQ962655">
    <property type="protein sequence ID" value="EED17544.1"/>
    <property type="molecule type" value="Genomic_DNA"/>
</dbReference>
<evidence type="ECO:0000313" key="2">
    <source>
        <dbReference type="EMBL" id="EED17544.1"/>
    </source>
</evidence>
<reference evidence="3" key="1">
    <citation type="journal article" date="2015" name="Genome Announc.">
        <title>Genome sequence of the AIDS-associated pathogen Penicillium marneffei (ATCC18224) and its near taxonomic relative Talaromyces stipitatus (ATCC10500).</title>
        <authorList>
            <person name="Nierman W.C."/>
            <person name="Fedorova-Abrams N.D."/>
            <person name="Andrianopoulos A."/>
        </authorList>
    </citation>
    <scope>NUCLEOTIDE SEQUENCE [LARGE SCALE GENOMIC DNA]</scope>
    <source>
        <strain evidence="3">ATCC 10500 / CBS 375.48 / QM 6759 / NRRL 1006</strain>
    </source>
</reference>
<dbReference type="RefSeq" id="XP_002481536.1">
    <property type="nucleotide sequence ID" value="XM_002481491.1"/>
</dbReference>
<dbReference type="AlphaFoldDB" id="B8MD18"/>
<dbReference type="OrthoDB" id="6359816at2759"/>
<evidence type="ECO:0000259" key="1">
    <source>
        <dbReference type="PROSITE" id="PS50097"/>
    </source>
</evidence>
<dbReference type="STRING" id="441959.B8MD18"/>
<protein>
    <recommendedName>
        <fullName evidence="1">BTB domain-containing protein</fullName>
    </recommendedName>
</protein>
<dbReference type="SUPFAM" id="SSF54695">
    <property type="entry name" value="POZ domain"/>
    <property type="match status" value="1"/>
</dbReference>
<dbReference type="SMART" id="SM00225">
    <property type="entry name" value="BTB"/>
    <property type="match status" value="1"/>
</dbReference>
<dbReference type="Pfam" id="PF00651">
    <property type="entry name" value="BTB"/>
    <property type="match status" value="1"/>
</dbReference>